<protein>
    <recommendedName>
        <fullName evidence="2">histidine kinase</fullName>
        <ecNumber evidence="2">2.7.13.3</ecNumber>
    </recommendedName>
</protein>
<dbReference type="Proteomes" id="UP001501444">
    <property type="component" value="Unassembled WGS sequence"/>
</dbReference>
<evidence type="ECO:0000259" key="11">
    <source>
        <dbReference type="Pfam" id="PF02518"/>
    </source>
</evidence>
<keyword evidence="8" id="KW-0902">Two-component regulatory system</keyword>
<evidence type="ECO:0000259" key="12">
    <source>
        <dbReference type="Pfam" id="PF07730"/>
    </source>
</evidence>
<proteinExistence type="predicted"/>
<keyword evidence="6 13" id="KW-0418">Kinase</keyword>
<comment type="caution">
    <text evidence="13">The sequence shown here is derived from an EMBL/GenBank/DDBJ whole genome shotgun (WGS) entry which is preliminary data.</text>
</comment>
<evidence type="ECO:0000256" key="1">
    <source>
        <dbReference type="ARBA" id="ARBA00000085"/>
    </source>
</evidence>
<evidence type="ECO:0000256" key="10">
    <source>
        <dbReference type="SAM" id="Phobius"/>
    </source>
</evidence>
<feature type="transmembrane region" description="Helical" evidence="10">
    <location>
        <begin position="113"/>
        <end position="130"/>
    </location>
</feature>
<keyword evidence="10" id="KW-0812">Transmembrane</keyword>
<dbReference type="InterPro" id="IPR050482">
    <property type="entry name" value="Sensor_HK_TwoCompSys"/>
</dbReference>
<keyword evidence="3" id="KW-0597">Phosphoprotein</keyword>
<dbReference type="Gene3D" id="3.30.565.10">
    <property type="entry name" value="Histidine kinase-like ATPase, C-terminal domain"/>
    <property type="match status" value="1"/>
</dbReference>
<evidence type="ECO:0000256" key="4">
    <source>
        <dbReference type="ARBA" id="ARBA00022679"/>
    </source>
</evidence>
<evidence type="ECO:0000256" key="7">
    <source>
        <dbReference type="ARBA" id="ARBA00022840"/>
    </source>
</evidence>
<evidence type="ECO:0000313" key="13">
    <source>
        <dbReference type="EMBL" id="GAA2376009.1"/>
    </source>
</evidence>
<evidence type="ECO:0000256" key="2">
    <source>
        <dbReference type="ARBA" id="ARBA00012438"/>
    </source>
</evidence>
<evidence type="ECO:0000256" key="6">
    <source>
        <dbReference type="ARBA" id="ARBA00022777"/>
    </source>
</evidence>
<evidence type="ECO:0000256" key="3">
    <source>
        <dbReference type="ARBA" id="ARBA00022553"/>
    </source>
</evidence>
<sequence length="389" mass="41046">MTRNAPPAYRGHVSPWRRFVQLGTTDRVVATLLAVVALAQVLVFLPIAPAPIGVLVAVGSTAPIAWRRIHPVVAALVGSAVWLIPTDGFLLVGYPAALLLFYAVTAHVNDRHLAAATVLIGTIFGIVASAEQRVVVGEYVGAVLVVLAPAGVGVLVRRQRGRNRLLEELTQHLEQERDRRERSAVADERARIARELHDLVAHAVSVIAVQADAAEAALEYDPELAKRPIAVIRGSAVEALTEMRRLLGVLRADAGDTDREPLPGLAQLPALVGRARDGGQAVDLAVDGTPVPLPPSLDLSAYRIVQEALTNATKHAPGAPVSVSLRWVPDALRIEVCDRGPGASGVPSPDAHGLVGMRERVRIHGGSLQAGNAPDGGFAVHALLPIEAT</sequence>
<evidence type="ECO:0000313" key="14">
    <source>
        <dbReference type="Proteomes" id="UP001501444"/>
    </source>
</evidence>
<feature type="transmembrane region" description="Helical" evidence="10">
    <location>
        <begin position="28"/>
        <end position="52"/>
    </location>
</feature>
<comment type="catalytic activity">
    <reaction evidence="1">
        <text>ATP + protein L-histidine = ADP + protein N-phospho-L-histidine.</text>
        <dbReference type="EC" id="2.7.13.3"/>
    </reaction>
</comment>
<keyword evidence="9" id="KW-0175">Coiled coil</keyword>
<gene>
    <name evidence="13" type="ORF">GCM10010170_079860</name>
</gene>
<dbReference type="EMBL" id="BAAARV010000079">
    <property type="protein sequence ID" value="GAA2376009.1"/>
    <property type="molecule type" value="Genomic_DNA"/>
</dbReference>
<evidence type="ECO:0000256" key="5">
    <source>
        <dbReference type="ARBA" id="ARBA00022741"/>
    </source>
</evidence>
<feature type="domain" description="Histidine kinase/HSP90-like ATPase" evidence="11">
    <location>
        <begin position="301"/>
        <end position="387"/>
    </location>
</feature>
<feature type="domain" description="Signal transduction histidine kinase subgroup 3 dimerisation and phosphoacceptor" evidence="12">
    <location>
        <begin position="188"/>
        <end position="253"/>
    </location>
</feature>
<dbReference type="PANTHER" id="PTHR24421:SF10">
    <property type="entry name" value="NITRATE_NITRITE SENSOR PROTEIN NARQ"/>
    <property type="match status" value="1"/>
</dbReference>
<dbReference type="PANTHER" id="PTHR24421">
    <property type="entry name" value="NITRATE/NITRITE SENSOR PROTEIN NARX-RELATED"/>
    <property type="match status" value="1"/>
</dbReference>
<feature type="transmembrane region" description="Helical" evidence="10">
    <location>
        <begin position="72"/>
        <end position="101"/>
    </location>
</feature>
<evidence type="ECO:0000256" key="9">
    <source>
        <dbReference type="SAM" id="Coils"/>
    </source>
</evidence>
<dbReference type="EC" id="2.7.13.3" evidence="2"/>
<dbReference type="InterPro" id="IPR036890">
    <property type="entry name" value="HATPase_C_sf"/>
</dbReference>
<keyword evidence="14" id="KW-1185">Reference proteome</keyword>
<dbReference type="GO" id="GO:0016301">
    <property type="term" value="F:kinase activity"/>
    <property type="evidence" value="ECO:0007669"/>
    <property type="project" value="UniProtKB-KW"/>
</dbReference>
<keyword evidence="4" id="KW-0808">Transferase</keyword>
<dbReference type="Pfam" id="PF02518">
    <property type="entry name" value="HATPase_c"/>
    <property type="match status" value="1"/>
</dbReference>
<dbReference type="InterPro" id="IPR003594">
    <property type="entry name" value="HATPase_dom"/>
</dbReference>
<keyword evidence="10" id="KW-1133">Transmembrane helix</keyword>
<dbReference type="Gene3D" id="1.20.5.1930">
    <property type="match status" value="1"/>
</dbReference>
<accession>A0ABN3HCK4</accession>
<keyword evidence="10" id="KW-0472">Membrane</keyword>
<reference evidence="13 14" key="1">
    <citation type="journal article" date="2019" name="Int. J. Syst. Evol. Microbiol.">
        <title>The Global Catalogue of Microorganisms (GCM) 10K type strain sequencing project: providing services to taxonomists for standard genome sequencing and annotation.</title>
        <authorList>
            <consortium name="The Broad Institute Genomics Platform"/>
            <consortium name="The Broad Institute Genome Sequencing Center for Infectious Disease"/>
            <person name="Wu L."/>
            <person name="Ma J."/>
        </authorList>
    </citation>
    <scope>NUCLEOTIDE SEQUENCE [LARGE SCALE GENOMIC DNA]</scope>
    <source>
        <strain evidence="13 14">JCM 3272</strain>
    </source>
</reference>
<name>A0ABN3HCK4_9ACTN</name>
<feature type="transmembrane region" description="Helical" evidence="10">
    <location>
        <begin position="136"/>
        <end position="156"/>
    </location>
</feature>
<dbReference type="Pfam" id="PF07730">
    <property type="entry name" value="HisKA_3"/>
    <property type="match status" value="1"/>
</dbReference>
<evidence type="ECO:0000256" key="8">
    <source>
        <dbReference type="ARBA" id="ARBA00023012"/>
    </source>
</evidence>
<feature type="coiled-coil region" evidence="9">
    <location>
        <begin position="156"/>
        <end position="186"/>
    </location>
</feature>
<dbReference type="SUPFAM" id="SSF55874">
    <property type="entry name" value="ATPase domain of HSP90 chaperone/DNA topoisomerase II/histidine kinase"/>
    <property type="match status" value="1"/>
</dbReference>
<keyword evidence="5" id="KW-0547">Nucleotide-binding</keyword>
<dbReference type="CDD" id="cd16917">
    <property type="entry name" value="HATPase_UhpB-NarQ-NarX-like"/>
    <property type="match status" value="1"/>
</dbReference>
<keyword evidence="7" id="KW-0067">ATP-binding</keyword>
<organism evidence="13 14">
    <name type="scientific">Dactylosporangium salmoneum</name>
    <dbReference type="NCBI Taxonomy" id="53361"/>
    <lineage>
        <taxon>Bacteria</taxon>
        <taxon>Bacillati</taxon>
        <taxon>Actinomycetota</taxon>
        <taxon>Actinomycetes</taxon>
        <taxon>Micromonosporales</taxon>
        <taxon>Micromonosporaceae</taxon>
        <taxon>Dactylosporangium</taxon>
    </lineage>
</organism>
<dbReference type="InterPro" id="IPR011712">
    <property type="entry name" value="Sig_transdc_His_kin_sub3_dim/P"/>
</dbReference>